<reference evidence="1" key="2">
    <citation type="submission" date="2018-07" db="EMBL/GenBank/DDBJ databases">
        <authorList>
            <consortium name="NCBI Pathogen Detection Project"/>
        </authorList>
    </citation>
    <scope>NUCLEOTIDE SEQUENCE</scope>
    <source>
        <strain evidence="1">13-4592</strain>
    </source>
</reference>
<comment type="caution">
    <text evidence="1">The sequence shown here is derived from an EMBL/GenBank/DDBJ whole genome shotgun (WGS) entry which is preliminary data.</text>
</comment>
<organism evidence="1">
    <name type="scientific">Salmonella houtenae</name>
    <dbReference type="NCBI Taxonomy" id="59205"/>
    <lineage>
        <taxon>Bacteria</taxon>
        <taxon>Pseudomonadati</taxon>
        <taxon>Pseudomonadota</taxon>
        <taxon>Gammaproteobacteria</taxon>
        <taxon>Enterobacterales</taxon>
        <taxon>Enterobacteriaceae</taxon>
        <taxon>Salmonella</taxon>
    </lineage>
</organism>
<accession>A0A702LKV9</accession>
<dbReference type="EMBL" id="DAAMJW010000051">
    <property type="protein sequence ID" value="HAC6967501.1"/>
    <property type="molecule type" value="Genomic_DNA"/>
</dbReference>
<dbReference type="AlphaFoldDB" id="A0A702LKV9"/>
<dbReference type="InterPro" id="IPR009057">
    <property type="entry name" value="Homeodomain-like_sf"/>
</dbReference>
<name>A0A702LKV9_SALHO</name>
<reference evidence="1" key="1">
    <citation type="journal article" date="2018" name="Genome Biol.">
        <title>SKESA: strategic k-mer extension for scrupulous assemblies.</title>
        <authorList>
            <person name="Souvorov A."/>
            <person name="Agarwala R."/>
            <person name="Lipman D.J."/>
        </authorList>
    </citation>
    <scope>NUCLEOTIDE SEQUENCE</scope>
    <source>
        <strain evidence="1">13-4592</strain>
    </source>
</reference>
<proteinExistence type="predicted"/>
<dbReference type="Pfam" id="PF13565">
    <property type="entry name" value="HTH_32"/>
    <property type="match status" value="1"/>
</dbReference>
<sequence>MNRETQQRLQWVKLYDTSGDAGFVCRRCGISRPTLRKWWRRYLAQGIAGLESQSRRPKHSPSTKTGADEVALILELRTQRNLGARRIQSELKRLHSISLAMATIHKVLCQNQVKPVVKFRRKADFIRYERPV</sequence>
<protein>
    <submittedName>
        <fullName evidence="1">Helix-turn-helix domain containing protein</fullName>
    </submittedName>
</protein>
<gene>
    <name evidence="1" type="ORF">G0D66_19905</name>
</gene>
<feature type="non-terminal residue" evidence="1">
    <location>
        <position position="132"/>
    </location>
</feature>
<dbReference type="SUPFAM" id="SSF46689">
    <property type="entry name" value="Homeodomain-like"/>
    <property type="match status" value="1"/>
</dbReference>
<evidence type="ECO:0000313" key="1">
    <source>
        <dbReference type="EMBL" id="HAC6967501.1"/>
    </source>
</evidence>